<name>A0ABD2Z104_9GENT</name>
<dbReference type="Proteomes" id="UP001630127">
    <property type="component" value="Unassembled WGS sequence"/>
</dbReference>
<proteinExistence type="predicted"/>
<dbReference type="AlphaFoldDB" id="A0ABD2Z104"/>
<gene>
    <name evidence="1" type="ORF">ACH5RR_024809</name>
</gene>
<accession>A0ABD2Z104</accession>
<protein>
    <submittedName>
        <fullName evidence="1">Uncharacterized protein</fullName>
    </submittedName>
</protein>
<organism evidence="1 2">
    <name type="scientific">Cinchona calisaya</name>
    <dbReference type="NCBI Taxonomy" id="153742"/>
    <lineage>
        <taxon>Eukaryota</taxon>
        <taxon>Viridiplantae</taxon>
        <taxon>Streptophyta</taxon>
        <taxon>Embryophyta</taxon>
        <taxon>Tracheophyta</taxon>
        <taxon>Spermatophyta</taxon>
        <taxon>Magnoliopsida</taxon>
        <taxon>eudicotyledons</taxon>
        <taxon>Gunneridae</taxon>
        <taxon>Pentapetalae</taxon>
        <taxon>asterids</taxon>
        <taxon>lamiids</taxon>
        <taxon>Gentianales</taxon>
        <taxon>Rubiaceae</taxon>
        <taxon>Cinchonoideae</taxon>
        <taxon>Cinchoneae</taxon>
        <taxon>Cinchona</taxon>
    </lineage>
</organism>
<evidence type="ECO:0000313" key="2">
    <source>
        <dbReference type="Proteomes" id="UP001630127"/>
    </source>
</evidence>
<dbReference type="PANTHER" id="PTHR37610">
    <property type="entry name" value="CCHC-TYPE DOMAIN-CONTAINING PROTEIN"/>
    <property type="match status" value="1"/>
</dbReference>
<keyword evidence="2" id="KW-1185">Reference proteome</keyword>
<dbReference type="EMBL" id="JBJUIK010000011">
    <property type="protein sequence ID" value="KAL3512092.1"/>
    <property type="molecule type" value="Genomic_DNA"/>
</dbReference>
<comment type="caution">
    <text evidence="1">The sequence shown here is derived from an EMBL/GenBank/DDBJ whole genome shotgun (WGS) entry which is preliminary data.</text>
</comment>
<evidence type="ECO:0000313" key="1">
    <source>
        <dbReference type="EMBL" id="KAL3512092.1"/>
    </source>
</evidence>
<dbReference type="PANTHER" id="PTHR37610:SF47">
    <property type="entry name" value="RETROTRANSPOSON COPIA-LIKE N-TERMINAL DOMAIN-CONTAINING PROTEIN"/>
    <property type="match status" value="1"/>
</dbReference>
<reference evidence="1 2" key="1">
    <citation type="submission" date="2024-11" db="EMBL/GenBank/DDBJ databases">
        <title>A near-complete genome assembly of Cinchona calisaya.</title>
        <authorList>
            <person name="Lian D.C."/>
            <person name="Zhao X.W."/>
            <person name="Wei L."/>
        </authorList>
    </citation>
    <scope>NUCLEOTIDE SEQUENCE [LARGE SCALE GENOMIC DNA]</scope>
    <source>
        <tissue evidence="1">Nenye</tissue>
    </source>
</reference>
<sequence length="340" mass="38391">MFKQSLRSPGALLAEFWEGDPKAFVAYLKVLQKVAFHNTIATFAKVGNSVQPMSTQPLDVKFSQDHNQTVDQYSIQQCSIKIFEYSKTLASRDSSRMVDLVQLLLKSSAAGPLIEDYATCLELRSVRGSLGLFRTVVKILVFTYCKLVPDLLLSPAVLLLGSFPCFIVITLDNNTLGVADNNISRPAPHIAHLLQAAACFLKVILDVLEKLSKPDVNALLHNFGFQHLDTFSVVRLPKRNNNQALRISSLHQSLEGAKQSNNVLVNSMTNDIGENFLLYDTTQEIWEAAKELYSNKENTSEIFEIESVLHDLWQGELNVTQYYGILTRYWQRLDVFEEYH</sequence>